<evidence type="ECO:0000313" key="3">
    <source>
        <dbReference type="Proteomes" id="UP000078541"/>
    </source>
</evidence>
<gene>
    <name evidence="2" type="ORF">ALC56_12124</name>
</gene>
<dbReference type="EMBL" id="KQ981905">
    <property type="protein sequence ID" value="KYN33412.1"/>
    <property type="molecule type" value="Genomic_DNA"/>
</dbReference>
<organism evidence="2 3">
    <name type="scientific">Trachymyrmex septentrionalis</name>
    <dbReference type="NCBI Taxonomy" id="34720"/>
    <lineage>
        <taxon>Eukaryota</taxon>
        <taxon>Metazoa</taxon>
        <taxon>Ecdysozoa</taxon>
        <taxon>Arthropoda</taxon>
        <taxon>Hexapoda</taxon>
        <taxon>Insecta</taxon>
        <taxon>Pterygota</taxon>
        <taxon>Neoptera</taxon>
        <taxon>Endopterygota</taxon>
        <taxon>Hymenoptera</taxon>
        <taxon>Apocrita</taxon>
        <taxon>Aculeata</taxon>
        <taxon>Formicoidea</taxon>
        <taxon>Formicidae</taxon>
        <taxon>Myrmicinae</taxon>
        <taxon>Trachymyrmex</taxon>
    </lineage>
</organism>
<name>A0A195EZS3_9HYME</name>
<reference evidence="2 3" key="1">
    <citation type="submission" date="2016-03" db="EMBL/GenBank/DDBJ databases">
        <title>Trachymyrmex septentrionalis WGS genome.</title>
        <authorList>
            <person name="Nygaard S."/>
            <person name="Hu H."/>
            <person name="Boomsma J."/>
            <person name="Zhang G."/>
        </authorList>
    </citation>
    <scope>NUCLEOTIDE SEQUENCE [LARGE SCALE GENOMIC DNA]</scope>
    <source>
        <strain evidence="2">Tsep2-gDNA-1</strain>
        <tissue evidence="2">Whole body</tissue>
    </source>
</reference>
<accession>A0A195EZS3</accession>
<proteinExistence type="predicted"/>
<keyword evidence="3" id="KW-1185">Reference proteome</keyword>
<feature type="non-terminal residue" evidence="2">
    <location>
        <position position="1"/>
    </location>
</feature>
<feature type="region of interest" description="Disordered" evidence="1">
    <location>
        <begin position="64"/>
        <end position="86"/>
    </location>
</feature>
<dbReference type="AlphaFoldDB" id="A0A195EZS3"/>
<evidence type="ECO:0000256" key="1">
    <source>
        <dbReference type="SAM" id="MobiDB-lite"/>
    </source>
</evidence>
<dbReference type="Proteomes" id="UP000078541">
    <property type="component" value="Unassembled WGS sequence"/>
</dbReference>
<protein>
    <submittedName>
        <fullName evidence="2">Uncharacterized protein</fullName>
    </submittedName>
</protein>
<evidence type="ECO:0000313" key="2">
    <source>
        <dbReference type="EMBL" id="KYN33412.1"/>
    </source>
</evidence>
<sequence>NCRVDQIGPELPCVWHKQVAFHVRQSVFHFEKLVTPVLTWLILKTICSIASAVRQGDQWVWVSGQPNEKPTGKARVEEIHQDRADG</sequence>
<feature type="compositionally biased region" description="Basic and acidic residues" evidence="1">
    <location>
        <begin position="70"/>
        <end position="86"/>
    </location>
</feature>